<sequence length="1197" mass="130368">MTKMIQQKLPRAVLTILTVLPLVLHCTAEQQKFRLTPVDLVASEGTEALLRCEIHNAAGSVQWTKDGFALGFTQSIPGYPRYSVLGDSAQGIYNLRIVNVTLEDDAEYQCQVGPYMHHTLIRAKAKLTVIAPPASVRIQGYSQHAKAEVREGQELSLTCTVPHARPAAQIVWYRANVEYKSDTIDTKTTEAEDRRYTVTSKLHLQPTAEDDYIDYTCQARHQAIPEDRPMQATVQLSVLYPPGPPYIEGYSQGDSVRKGQHVKLVCRSRGGNPPAQLIWYKNGNQARMAYRTTDRLSENIYSFVAEATDNKARLRCEANNVMATKILKAEVTLNVLFAPTQVIVSGPSEARIGDSVTLQCQTTASNPAADIKWIVNGKQVANASSKVVPSPEGGWVTTSNITATVEANKRSLVAICHGVNMQLPENVQSTHTVNVLLPPGPPIISGYTEGSILAEGTKHKLMCISSGGNPLATLVWYKNDKKIKSVSKTTDQSVSAELSIKANVTDNQAQYRCEAHNSATEIPLFETKVLTVHFAPETAKIRIEPTELRPGIEATLICDSSSSNPPAKLAWRHEGTVLEGMNNSSKAGLWGGTVSSLELKLNITQDMDGHVYICQSTNEMLQRSINVAVNLAVLYEPQFSPPDETTVSGIEGEPLAVALVATGNPSSIAYTWTKDGQRIASFGAPRIVSEGPILNITKLKRTDAGVYTCEAINSQGSAMINITLQVKYAATIKSISKPVIVNPGEDAILNCTVDGNPLTPEHVRWERNGYDLKVKTTTAYANTTGTLVVKDVHREDVGNFRCIVDNHVGEPANLAPEIDKSPAMLRAASGPGDQARLPCRAQSAPEPTFHWIRSGQELSVNQTSKYHSIQRQLDPLTYESILLIERISSTDYGEYECRAKNDLGSGAGVGRLDVKSAPEPPTTLTVVNVTHDSVTLGWEPGFDGGHRASYRIRYREASSERYRYEDGPANARQLTVSGLRSNTLYLFSIMAANVLGESRYLPDLTRAQTREPPPTDTASSVLGSKPPMESSSFLGPSSSVGPSGLLLLGSDATIPVELSEKAALPSFVIFCFAFAGLCLLIVNAGLVACFIVRKRAKDSSNPNSKSATIEMYAPSSYNDTVTGETLSSVSEKSDAYSNDGSQPDFMDETRKRAVSTYLIDGGEMQPPRYQQESNLPHYASNTGTENGYDPIRTHRKT</sequence>
<dbReference type="SMART" id="SM00060">
    <property type="entry name" value="FN3"/>
    <property type="match status" value="1"/>
</dbReference>
<protein>
    <recommendedName>
        <fullName evidence="14">Nephrin</fullName>
    </recommendedName>
</protein>
<feature type="signal peptide" evidence="10">
    <location>
        <begin position="1"/>
        <end position="28"/>
    </location>
</feature>
<dbReference type="FunFam" id="2.60.40.10:FF:000032">
    <property type="entry name" value="palladin isoform X1"/>
    <property type="match status" value="1"/>
</dbReference>
<dbReference type="Pfam" id="PF07679">
    <property type="entry name" value="I-set"/>
    <property type="match status" value="1"/>
</dbReference>
<evidence type="ECO:0000256" key="8">
    <source>
        <dbReference type="SAM" id="MobiDB-lite"/>
    </source>
</evidence>
<accession>A0A4Y0BQB0</accession>
<dbReference type="Pfam" id="PF00041">
    <property type="entry name" value="fn3"/>
    <property type="match status" value="1"/>
</dbReference>
<feature type="domain" description="Ig-like" evidence="11">
    <location>
        <begin position="10"/>
        <end position="128"/>
    </location>
</feature>
<organism evidence="13">
    <name type="scientific">Anopheles funestus</name>
    <name type="common">African malaria mosquito</name>
    <dbReference type="NCBI Taxonomy" id="62324"/>
    <lineage>
        <taxon>Eukaryota</taxon>
        <taxon>Metazoa</taxon>
        <taxon>Ecdysozoa</taxon>
        <taxon>Arthropoda</taxon>
        <taxon>Hexapoda</taxon>
        <taxon>Insecta</taxon>
        <taxon>Pterygota</taxon>
        <taxon>Neoptera</taxon>
        <taxon>Endopterygota</taxon>
        <taxon>Diptera</taxon>
        <taxon>Nematocera</taxon>
        <taxon>Culicoidea</taxon>
        <taxon>Culicidae</taxon>
        <taxon>Anophelinae</taxon>
        <taxon>Anopheles</taxon>
    </lineage>
</organism>
<feature type="domain" description="Ig-like" evidence="11">
    <location>
        <begin position="816"/>
        <end position="915"/>
    </location>
</feature>
<dbReference type="InterPro" id="IPR013162">
    <property type="entry name" value="CD80_C2-set"/>
</dbReference>
<evidence type="ECO:0000256" key="1">
    <source>
        <dbReference type="ARBA" id="ARBA00004167"/>
    </source>
</evidence>
<dbReference type="InterPro" id="IPR013106">
    <property type="entry name" value="Ig_V-set"/>
</dbReference>
<evidence type="ECO:0008006" key="14">
    <source>
        <dbReference type="Google" id="ProtNLM"/>
    </source>
</evidence>
<dbReference type="PROSITE" id="PS50835">
    <property type="entry name" value="IG_LIKE"/>
    <property type="match status" value="9"/>
</dbReference>
<dbReference type="InterPro" id="IPR007110">
    <property type="entry name" value="Ig-like_dom"/>
</dbReference>
<evidence type="ECO:0000256" key="3">
    <source>
        <dbReference type="ARBA" id="ARBA00022737"/>
    </source>
</evidence>
<dbReference type="PROSITE" id="PS00290">
    <property type="entry name" value="IG_MHC"/>
    <property type="match status" value="1"/>
</dbReference>
<feature type="domain" description="Ig-like" evidence="11">
    <location>
        <begin position="536"/>
        <end position="626"/>
    </location>
</feature>
<feature type="transmembrane region" description="Helical" evidence="9">
    <location>
        <begin position="1067"/>
        <end position="1092"/>
    </location>
</feature>
<dbReference type="FunFam" id="2.60.40.10:FF:000405">
    <property type="entry name" value="nephrin isoform X1"/>
    <property type="match status" value="2"/>
</dbReference>
<dbReference type="GO" id="GO:0016020">
    <property type="term" value="C:membrane"/>
    <property type="evidence" value="ECO:0007669"/>
    <property type="project" value="UniProtKB-SubCell"/>
</dbReference>
<dbReference type="InterPro" id="IPR003599">
    <property type="entry name" value="Ig_sub"/>
</dbReference>
<keyword evidence="2 9" id="KW-0812">Transmembrane</keyword>
<evidence type="ECO:0000259" key="12">
    <source>
        <dbReference type="PROSITE" id="PS50853"/>
    </source>
</evidence>
<name>A0A4Y0BQB0_ANOFN</name>
<dbReference type="InterPro" id="IPR003598">
    <property type="entry name" value="Ig_sub2"/>
</dbReference>
<dbReference type="CDD" id="cd00063">
    <property type="entry name" value="FN3"/>
    <property type="match status" value="1"/>
</dbReference>
<dbReference type="PANTHER" id="PTHR45889">
    <property type="entry name" value="IG-LIKE DOMAIN-CONTAINING PROTEIN"/>
    <property type="match status" value="1"/>
</dbReference>
<keyword evidence="4 9" id="KW-1133">Transmembrane helix</keyword>
<keyword evidence="10" id="KW-0732">Signal</keyword>
<dbReference type="Pfam" id="PF08205">
    <property type="entry name" value="C2-set_2"/>
    <property type="match status" value="3"/>
</dbReference>
<evidence type="ECO:0000313" key="13">
    <source>
        <dbReference type="EnsemblMetazoa" id="AFUN020432-PA"/>
    </source>
</evidence>
<evidence type="ECO:0000256" key="10">
    <source>
        <dbReference type="SAM" id="SignalP"/>
    </source>
</evidence>
<dbReference type="Pfam" id="PF13927">
    <property type="entry name" value="Ig_3"/>
    <property type="match status" value="4"/>
</dbReference>
<evidence type="ECO:0000259" key="11">
    <source>
        <dbReference type="PROSITE" id="PS50835"/>
    </source>
</evidence>
<dbReference type="InterPro" id="IPR003006">
    <property type="entry name" value="Ig/MHC_CS"/>
</dbReference>
<evidence type="ECO:0000256" key="7">
    <source>
        <dbReference type="ARBA" id="ARBA00023319"/>
    </source>
</evidence>
<dbReference type="SUPFAM" id="SSF49265">
    <property type="entry name" value="Fibronectin type III"/>
    <property type="match status" value="1"/>
</dbReference>
<dbReference type="VEuPathDB" id="VectorBase:AFUN020432"/>
<dbReference type="VEuPathDB" id="VectorBase:AFUN2_007347"/>
<dbReference type="InterPro" id="IPR003961">
    <property type="entry name" value="FN3_dom"/>
</dbReference>
<dbReference type="InterPro" id="IPR036116">
    <property type="entry name" value="FN3_sf"/>
</dbReference>
<proteinExistence type="predicted"/>
<dbReference type="Pfam" id="PF07686">
    <property type="entry name" value="V-set"/>
    <property type="match status" value="1"/>
</dbReference>
<dbReference type="InterPro" id="IPR013783">
    <property type="entry name" value="Ig-like_fold"/>
</dbReference>
<dbReference type="CDD" id="cd00096">
    <property type="entry name" value="Ig"/>
    <property type="match status" value="2"/>
</dbReference>
<dbReference type="Gene3D" id="2.60.40.10">
    <property type="entry name" value="Immunoglobulins"/>
    <property type="match status" value="10"/>
</dbReference>
<reference evidence="13" key="1">
    <citation type="submission" date="2020-05" db="UniProtKB">
        <authorList>
            <consortium name="EnsemblMetazoa"/>
        </authorList>
    </citation>
    <scope>IDENTIFICATION</scope>
    <source>
        <strain evidence="13">FUMOZ</strain>
    </source>
</reference>
<evidence type="ECO:0000256" key="6">
    <source>
        <dbReference type="ARBA" id="ARBA00023157"/>
    </source>
</evidence>
<feature type="region of interest" description="Disordered" evidence="8">
    <location>
        <begin position="1128"/>
        <end position="1147"/>
    </location>
</feature>
<keyword evidence="6" id="KW-1015">Disulfide bond</keyword>
<dbReference type="SMART" id="SM00409">
    <property type="entry name" value="IG"/>
    <property type="match status" value="8"/>
</dbReference>
<dbReference type="EnsemblMetazoa" id="AFUN020432-RA">
    <property type="protein sequence ID" value="AFUN020432-PA"/>
    <property type="gene ID" value="AFUN020432"/>
</dbReference>
<evidence type="ECO:0000256" key="5">
    <source>
        <dbReference type="ARBA" id="ARBA00023136"/>
    </source>
</evidence>
<feature type="domain" description="Ig-like" evidence="11">
    <location>
        <begin position="442"/>
        <end position="531"/>
    </location>
</feature>
<dbReference type="InterPro" id="IPR036179">
    <property type="entry name" value="Ig-like_dom_sf"/>
</dbReference>
<feature type="compositionally biased region" description="Polar residues" evidence="8">
    <location>
        <begin position="1128"/>
        <end position="1141"/>
    </location>
</feature>
<feature type="domain" description="Fibronectin type-III" evidence="12">
    <location>
        <begin position="920"/>
        <end position="1012"/>
    </location>
</feature>
<dbReference type="PROSITE" id="PS50853">
    <property type="entry name" value="FN3"/>
    <property type="match status" value="1"/>
</dbReference>
<keyword evidence="5 9" id="KW-0472">Membrane</keyword>
<dbReference type="AlphaFoldDB" id="A0A4Y0BQB0"/>
<feature type="domain" description="Ig-like" evidence="11">
    <location>
        <begin position="730"/>
        <end position="815"/>
    </location>
</feature>
<feature type="domain" description="Ig-like" evidence="11">
    <location>
        <begin position="133"/>
        <end position="237"/>
    </location>
</feature>
<feature type="region of interest" description="Disordered" evidence="8">
    <location>
        <begin position="1162"/>
        <end position="1197"/>
    </location>
</feature>
<dbReference type="GO" id="GO:0009653">
    <property type="term" value="P:anatomical structure morphogenesis"/>
    <property type="evidence" value="ECO:0007669"/>
    <property type="project" value="UniProtKB-ARBA"/>
</dbReference>
<keyword evidence="7" id="KW-0393">Immunoglobulin domain</keyword>
<comment type="subcellular location">
    <subcellularLocation>
        <location evidence="1">Membrane</location>
        <topology evidence="1">Single-pass membrane protein</topology>
    </subcellularLocation>
</comment>
<feature type="domain" description="Ig-like" evidence="11">
    <location>
        <begin position="637"/>
        <end position="725"/>
    </location>
</feature>
<evidence type="ECO:0000256" key="9">
    <source>
        <dbReference type="SAM" id="Phobius"/>
    </source>
</evidence>
<keyword evidence="3" id="KW-0677">Repeat</keyword>
<dbReference type="GO" id="GO:0030154">
    <property type="term" value="P:cell differentiation"/>
    <property type="evidence" value="ECO:0007669"/>
    <property type="project" value="UniProtKB-ARBA"/>
</dbReference>
<feature type="compositionally biased region" description="Polar residues" evidence="8">
    <location>
        <begin position="1168"/>
        <end position="1185"/>
    </location>
</feature>
<dbReference type="InterPro" id="IPR013098">
    <property type="entry name" value="Ig_I-set"/>
</dbReference>
<evidence type="ECO:0000256" key="4">
    <source>
        <dbReference type="ARBA" id="ARBA00022989"/>
    </source>
</evidence>
<feature type="region of interest" description="Disordered" evidence="8">
    <location>
        <begin position="1004"/>
        <end position="1036"/>
    </location>
</feature>
<evidence type="ECO:0000256" key="2">
    <source>
        <dbReference type="ARBA" id="ARBA00022692"/>
    </source>
</evidence>
<feature type="domain" description="Ig-like" evidence="11">
    <location>
        <begin position="245"/>
        <end position="332"/>
    </location>
</feature>
<dbReference type="SMART" id="SM00408">
    <property type="entry name" value="IGc2"/>
    <property type="match status" value="9"/>
</dbReference>
<dbReference type="PANTHER" id="PTHR45889:SF8">
    <property type="entry name" value="IG-LIKE DOMAIN-CONTAINING PROTEIN"/>
    <property type="match status" value="1"/>
</dbReference>
<dbReference type="STRING" id="62324.A0A4Y0BQB0"/>
<feature type="chain" id="PRO_5021403776" description="Nephrin" evidence="10">
    <location>
        <begin position="29"/>
        <end position="1197"/>
    </location>
</feature>
<feature type="domain" description="Ig-like" evidence="11">
    <location>
        <begin position="339"/>
        <end position="434"/>
    </location>
</feature>
<dbReference type="SUPFAM" id="SSF48726">
    <property type="entry name" value="Immunoglobulin"/>
    <property type="match status" value="7"/>
</dbReference>